<gene>
    <name evidence="1" type="ORF">LCGC14_2176960</name>
</gene>
<proteinExistence type="predicted"/>
<sequence length="124" mass="14251">MKLGIVGSRRRHSFEDGELIKKKILELKPSMIISGGCYLGADKFAEDFARELGIPITIFYPKLREGKKYTQEEIREAMYERNRQIAYESDHLIALVVPDRKGGTENTIGYFKRHGMGEDDLEIL</sequence>
<reference evidence="1" key="1">
    <citation type="journal article" date="2015" name="Nature">
        <title>Complex archaea that bridge the gap between prokaryotes and eukaryotes.</title>
        <authorList>
            <person name="Spang A."/>
            <person name="Saw J.H."/>
            <person name="Jorgensen S.L."/>
            <person name="Zaremba-Niedzwiedzka K."/>
            <person name="Martijn J."/>
            <person name="Lind A.E."/>
            <person name="van Eijk R."/>
            <person name="Schleper C."/>
            <person name="Guy L."/>
            <person name="Ettema T.J."/>
        </authorList>
    </citation>
    <scope>NUCLEOTIDE SEQUENCE</scope>
</reference>
<dbReference type="AlphaFoldDB" id="A0A0F9DNH0"/>
<comment type="caution">
    <text evidence="1">The sequence shown here is derived from an EMBL/GenBank/DDBJ whole genome shotgun (WGS) entry which is preliminary data.</text>
</comment>
<protein>
    <recommendedName>
        <fullName evidence="2">DUF2493 domain-containing protein</fullName>
    </recommendedName>
</protein>
<dbReference type="Gene3D" id="3.40.50.450">
    <property type="match status" value="1"/>
</dbReference>
<evidence type="ECO:0008006" key="2">
    <source>
        <dbReference type="Google" id="ProtNLM"/>
    </source>
</evidence>
<dbReference type="EMBL" id="LAZR01028234">
    <property type="protein sequence ID" value="KKL63249.1"/>
    <property type="molecule type" value="Genomic_DNA"/>
</dbReference>
<name>A0A0F9DNH0_9ZZZZ</name>
<evidence type="ECO:0000313" key="1">
    <source>
        <dbReference type="EMBL" id="KKL63249.1"/>
    </source>
</evidence>
<accession>A0A0F9DNH0</accession>
<dbReference type="SUPFAM" id="SSF102405">
    <property type="entry name" value="MCP/YpsA-like"/>
    <property type="match status" value="1"/>
</dbReference>
<organism evidence="1">
    <name type="scientific">marine sediment metagenome</name>
    <dbReference type="NCBI Taxonomy" id="412755"/>
    <lineage>
        <taxon>unclassified sequences</taxon>
        <taxon>metagenomes</taxon>
        <taxon>ecological metagenomes</taxon>
    </lineage>
</organism>